<dbReference type="GO" id="GO:0005739">
    <property type="term" value="C:mitochondrion"/>
    <property type="evidence" value="ECO:0007669"/>
    <property type="project" value="TreeGrafter"/>
</dbReference>
<evidence type="ECO:0000256" key="9">
    <source>
        <dbReference type="ARBA" id="ARBA00023274"/>
    </source>
</evidence>
<dbReference type="GO" id="GO:0016818">
    <property type="term" value="F:hydrolase activity, acting on acid anhydrides, in phosphorus-containing anhydrides"/>
    <property type="evidence" value="ECO:0007669"/>
    <property type="project" value="InterPro"/>
</dbReference>
<comment type="similarity">
    <text evidence="3">Belongs to the eukaryotic ribosomal protein eS21 family.</text>
</comment>
<feature type="region of interest" description="Disordered" evidence="10">
    <location>
        <begin position="406"/>
        <end position="432"/>
    </location>
</feature>
<dbReference type="InterPro" id="IPR039121">
    <property type="entry name" value="NUDT19"/>
</dbReference>
<evidence type="ECO:0000256" key="1">
    <source>
        <dbReference type="ARBA" id="ARBA00001936"/>
    </source>
</evidence>
<keyword evidence="4" id="KW-0479">Metal-binding</keyword>
<keyword evidence="6" id="KW-0460">Magnesium</keyword>
<gene>
    <name evidence="12" type="ORF">AJ80_08334</name>
</gene>
<evidence type="ECO:0000256" key="3">
    <source>
        <dbReference type="ARBA" id="ARBA00010228"/>
    </source>
</evidence>
<comment type="cofactor">
    <cofactor evidence="1">
        <name>Mn(2+)</name>
        <dbReference type="ChEBI" id="CHEBI:29035"/>
    </cofactor>
</comment>
<comment type="cofactor">
    <cofactor evidence="2">
        <name>Mg(2+)</name>
        <dbReference type="ChEBI" id="CHEBI:18420"/>
    </cofactor>
</comment>
<dbReference type="InterPro" id="IPR018279">
    <property type="entry name" value="Ribosomal_eS21_CS"/>
</dbReference>
<dbReference type="Pfam" id="PF01249">
    <property type="entry name" value="Ribosomal_S21e"/>
    <property type="match status" value="1"/>
</dbReference>
<dbReference type="FunFam" id="3.30.1230.20:FF:000001">
    <property type="entry name" value="40S ribosomal protein S21"/>
    <property type="match status" value="1"/>
</dbReference>
<dbReference type="AlphaFoldDB" id="A0A2B7X9R7"/>
<dbReference type="PANTHER" id="PTHR12318">
    <property type="entry name" value="TESTOSTERONE-REGULATED PROTEIN RP2"/>
    <property type="match status" value="1"/>
</dbReference>
<evidence type="ECO:0000256" key="4">
    <source>
        <dbReference type="ARBA" id="ARBA00022723"/>
    </source>
</evidence>
<keyword evidence="8" id="KW-0464">Manganese</keyword>
<dbReference type="InterPro" id="IPR000086">
    <property type="entry name" value="NUDIX_hydrolase_dom"/>
</dbReference>
<sequence length="522" mass="58168">MRCALESHSRCFVKRVSPSYCTSWSQNPSSTTCIVFPGSTFLQRSVVDGFGRAPKGRTYLHQQVTPLPVLQIPQYRNMAPTAKVGAKLDRSIPRPSASVIVISPQHEVLLLHRVKTSSAFPSAHVFPGGNISKQDGDFPPAGHPKSHDEGIHYRKAAIRELFEESGILLAKNTITGKMVQVNAAERERGRKAIHMRETTFNSWLKKQDAAAEPDTDSLIPFSHWITPAKNKIRFTTQMYLYFLPLPNEPGHKVVKDIASNEESEVQVPTTDGGIEITEARFLPATEWVRLARTGDVIMFPPQVLLLSFVAQFLENSGAKEGSVPHQEMAKRREELLKFVHSGSPAWTDKYISPLIVGKVSDGRVILSLDYVGPELQGSDKRGEPDRVVLVAFSKEGPRNVEIRWRRDLKASRPPRSSQASSSLSIRLPAQTSNTVKMENDKGEIVDLYVPRKCSATNRIIKAKDHASVQISVANVDENGRYTGENQVYALCGFVRARGESDDSLNRLAQRDGYLKNVWTAHR</sequence>
<dbReference type="InterPro" id="IPR038579">
    <property type="entry name" value="Ribosomal_eS21_sf"/>
</dbReference>
<dbReference type="Gene3D" id="3.90.79.10">
    <property type="entry name" value="Nucleoside Triphosphate Pyrophosphohydrolase"/>
    <property type="match status" value="1"/>
</dbReference>
<dbReference type="GO" id="GO:0006412">
    <property type="term" value="P:translation"/>
    <property type="evidence" value="ECO:0007669"/>
    <property type="project" value="InterPro"/>
</dbReference>
<feature type="domain" description="Nudix hydrolase" evidence="11">
    <location>
        <begin position="92"/>
        <end position="304"/>
    </location>
</feature>
<dbReference type="GO" id="GO:0042274">
    <property type="term" value="P:ribosomal small subunit biogenesis"/>
    <property type="evidence" value="ECO:0007669"/>
    <property type="project" value="UniProtKB-ARBA"/>
</dbReference>
<reference evidence="12 13" key="1">
    <citation type="submission" date="2017-10" db="EMBL/GenBank/DDBJ databases">
        <title>Comparative genomics in systemic dimorphic fungi from Ajellomycetaceae.</title>
        <authorList>
            <person name="Munoz J.F."/>
            <person name="Mcewen J.G."/>
            <person name="Clay O.K."/>
            <person name="Cuomo C.A."/>
        </authorList>
    </citation>
    <scope>NUCLEOTIDE SEQUENCE [LARGE SCALE GENOMIC DNA]</scope>
    <source>
        <strain evidence="12 13">UAMH7299</strain>
    </source>
</reference>
<comment type="caution">
    <text evidence="12">The sequence shown here is derived from an EMBL/GenBank/DDBJ whole genome shotgun (WGS) entry which is preliminary data.</text>
</comment>
<protein>
    <submittedName>
        <fullName evidence="12">40S ribosomal protein S21</fullName>
    </submittedName>
</protein>
<dbReference type="GO" id="GO:0046872">
    <property type="term" value="F:metal ion binding"/>
    <property type="evidence" value="ECO:0007669"/>
    <property type="project" value="UniProtKB-KW"/>
</dbReference>
<evidence type="ECO:0000256" key="7">
    <source>
        <dbReference type="ARBA" id="ARBA00022980"/>
    </source>
</evidence>
<dbReference type="Gene3D" id="3.30.1230.20">
    <property type="match status" value="1"/>
</dbReference>
<dbReference type="OrthoDB" id="1695362at2759"/>
<dbReference type="GO" id="GO:0022626">
    <property type="term" value="C:cytosolic ribosome"/>
    <property type="evidence" value="ECO:0007669"/>
    <property type="project" value="UniProtKB-ARBA"/>
</dbReference>
<keyword evidence="7 12" id="KW-0689">Ribosomal protein</keyword>
<evidence type="ECO:0000256" key="5">
    <source>
        <dbReference type="ARBA" id="ARBA00022801"/>
    </source>
</evidence>
<dbReference type="SUPFAM" id="SSF55811">
    <property type="entry name" value="Nudix"/>
    <property type="match status" value="1"/>
</dbReference>
<feature type="compositionally biased region" description="Low complexity" evidence="10">
    <location>
        <begin position="411"/>
        <end position="428"/>
    </location>
</feature>
<keyword evidence="13" id="KW-1185">Reference proteome</keyword>
<dbReference type="PROSITE" id="PS51462">
    <property type="entry name" value="NUDIX"/>
    <property type="match status" value="1"/>
</dbReference>
<dbReference type="GO" id="GO:1990904">
    <property type="term" value="C:ribonucleoprotein complex"/>
    <property type="evidence" value="ECO:0007669"/>
    <property type="project" value="UniProtKB-KW"/>
</dbReference>
<evidence type="ECO:0000256" key="2">
    <source>
        <dbReference type="ARBA" id="ARBA00001946"/>
    </source>
</evidence>
<dbReference type="InterPro" id="IPR001931">
    <property type="entry name" value="Ribosomal_eS21"/>
</dbReference>
<dbReference type="InterPro" id="IPR015797">
    <property type="entry name" value="NUDIX_hydrolase-like_dom_sf"/>
</dbReference>
<dbReference type="PANTHER" id="PTHR12318:SF0">
    <property type="entry name" value="ACYL-COENZYME A DIPHOSPHATASE NUDT19"/>
    <property type="match status" value="1"/>
</dbReference>
<dbReference type="PROSITE" id="PS00996">
    <property type="entry name" value="RIBOSOMAL_S21E"/>
    <property type="match status" value="1"/>
</dbReference>
<evidence type="ECO:0000313" key="13">
    <source>
        <dbReference type="Proteomes" id="UP000224634"/>
    </source>
</evidence>
<evidence type="ECO:0000256" key="8">
    <source>
        <dbReference type="ARBA" id="ARBA00023211"/>
    </source>
</evidence>
<dbReference type="CDD" id="cd18870">
    <property type="entry name" value="NUDIX_AcylCoAdiphos_Nudt19"/>
    <property type="match status" value="1"/>
</dbReference>
<name>A0A2B7X9R7_POLH7</name>
<proteinExistence type="inferred from homology"/>
<dbReference type="GO" id="GO:0003735">
    <property type="term" value="F:structural constituent of ribosome"/>
    <property type="evidence" value="ECO:0007669"/>
    <property type="project" value="InterPro"/>
</dbReference>
<accession>A0A2B7X9R7</accession>
<dbReference type="EMBL" id="PDNA01000187">
    <property type="protein sequence ID" value="PGH05513.1"/>
    <property type="molecule type" value="Genomic_DNA"/>
</dbReference>
<evidence type="ECO:0000256" key="6">
    <source>
        <dbReference type="ARBA" id="ARBA00022842"/>
    </source>
</evidence>
<dbReference type="STRING" id="1447883.A0A2B7X9R7"/>
<evidence type="ECO:0000259" key="11">
    <source>
        <dbReference type="PROSITE" id="PS51462"/>
    </source>
</evidence>
<dbReference type="Proteomes" id="UP000224634">
    <property type="component" value="Unassembled WGS sequence"/>
</dbReference>
<evidence type="ECO:0000313" key="12">
    <source>
        <dbReference type="EMBL" id="PGH05513.1"/>
    </source>
</evidence>
<organism evidence="12 13">
    <name type="scientific">Polytolypa hystricis (strain UAMH7299)</name>
    <dbReference type="NCBI Taxonomy" id="1447883"/>
    <lineage>
        <taxon>Eukaryota</taxon>
        <taxon>Fungi</taxon>
        <taxon>Dikarya</taxon>
        <taxon>Ascomycota</taxon>
        <taxon>Pezizomycotina</taxon>
        <taxon>Eurotiomycetes</taxon>
        <taxon>Eurotiomycetidae</taxon>
        <taxon>Onygenales</taxon>
        <taxon>Onygenales incertae sedis</taxon>
        <taxon>Polytolypa</taxon>
    </lineage>
</organism>
<keyword evidence="5" id="KW-0378">Hydrolase</keyword>
<evidence type="ECO:0000256" key="10">
    <source>
        <dbReference type="SAM" id="MobiDB-lite"/>
    </source>
</evidence>
<dbReference type="Pfam" id="PF00293">
    <property type="entry name" value="NUDIX"/>
    <property type="match status" value="1"/>
</dbReference>
<keyword evidence="9" id="KW-0687">Ribonucleoprotein</keyword>